<dbReference type="InterPro" id="IPR033647">
    <property type="entry name" value="Aar2_N"/>
</dbReference>
<dbReference type="InterPro" id="IPR038516">
    <property type="entry name" value="AAR2_N_sf"/>
</dbReference>
<organism evidence="4">
    <name type="scientific">marine sediment metagenome</name>
    <dbReference type="NCBI Taxonomy" id="412755"/>
    <lineage>
        <taxon>unclassified sequences</taxon>
        <taxon>metagenomes</taxon>
        <taxon>ecological metagenomes</taxon>
    </lineage>
</organism>
<reference evidence="4" key="1">
    <citation type="journal article" date="2015" name="Nature">
        <title>Complex archaea that bridge the gap between prokaryotes and eukaryotes.</title>
        <authorList>
            <person name="Spang A."/>
            <person name="Saw J.H."/>
            <person name="Jorgensen S.L."/>
            <person name="Zaremba-Niedzwiedzka K."/>
            <person name="Martijn J."/>
            <person name="Lind A.E."/>
            <person name="van Eijk R."/>
            <person name="Schleper C."/>
            <person name="Guy L."/>
            <person name="Ettema T.J."/>
        </authorList>
    </citation>
    <scope>NUCLEOTIDE SEQUENCE</scope>
</reference>
<dbReference type="AlphaFoldDB" id="A0A0F9TY52"/>
<dbReference type="Pfam" id="PF05282">
    <property type="entry name" value="AAR2"/>
    <property type="match status" value="1"/>
</dbReference>
<dbReference type="CDD" id="cd13777">
    <property type="entry name" value="Aar2_N"/>
    <property type="match status" value="1"/>
</dbReference>
<comment type="similarity">
    <text evidence="1">Belongs to the AAR2 family.</text>
</comment>
<dbReference type="PANTHER" id="PTHR12689:SF4">
    <property type="entry name" value="PROTEIN AAR2 HOMOLOG"/>
    <property type="match status" value="1"/>
</dbReference>
<proteinExistence type="inferred from homology"/>
<accession>A0A0F9TY52</accession>
<dbReference type="GO" id="GO:0000244">
    <property type="term" value="P:spliceosomal tri-snRNP complex assembly"/>
    <property type="evidence" value="ECO:0007669"/>
    <property type="project" value="TreeGrafter"/>
</dbReference>
<feature type="domain" description="AAR2 C-terminal" evidence="2">
    <location>
        <begin position="135"/>
        <end position="274"/>
    </location>
</feature>
<dbReference type="Pfam" id="PF20981">
    <property type="entry name" value="AAR2_1st"/>
    <property type="match status" value="1"/>
</dbReference>
<dbReference type="EMBL" id="LAZR01000944">
    <property type="protein sequence ID" value="KKN54066.1"/>
    <property type="molecule type" value="Genomic_DNA"/>
</dbReference>
<dbReference type="InterPro" id="IPR007946">
    <property type="entry name" value="AAR2"/>
</dbReference>
<gene>
    <name evidence="4" type="ORF">LCGC14_0596060</name>
</gene>
<sequence length="280" mass="32838">MFGYIILRDIPKKLVQLDMLYFPIRGGFRGFREVNPGPHYVNIEVNNDMHKGFWCWVEPGEAIIKVYDYEKNIFKNDEPKNESHFKKLALSGAMNHVLIPVTLNNFKSVSFWKKLTKNISSKSFPPILHSEVPMTLPLDINPDDVSDWYINKFKSRFEQAFNDSHKNNIQAFLGEFEYAFLKYIVRQSEKNALERWMDLIQAVYNAGERSVELSPDLFINFVYVVQYQFDLLKKEDLQPNTKLLAGVEKIIEDMRDVGTDKLIKHAQDFENYLLNRGIKI</sequence>
<evidence type="ECO:0000256" key="1">
    <source>
        <dbReference type="ARBA" id="ARBA00006281"/>
    </source>
</evidence>
<dbReference type="CDD" id="cd13778">
    <property type="entry name" value="Aar2_C"/>
    <property type="match status" value="1"/>
</dbReference>
<dbReference type="PANTHER" id="PTHR12689">
    <property type="entry name" value="A1 CISTRON SPLICING FACTOR AAR2-RELATED"/>
    <property type="match status" value="1"/>
</dbReference>
<evidence type="ECO:0008006" key="5">
    <source>
        <dbReference type="Google" id="ProtNLM"/>
    </source>
</evidence>
<evidence type="ECO:0000313" key="4">
    <source>
        <dbReference type="EMBL" id="KKN54066.1"/>
    </source>
</evidence>
<dbReference type="InterPro" id="IPR033648">
    <property type="entry name" value="AAR2_C"/>
</dbReference>
<feature type="domain" description="AAR2 N-terminal" evidence="3">
    <location>
        <begin position="5"/>
        <end position="122"/>
    </location>
</feature>
<evidence type="ECO:0000259" key="2">
    <source>
        <dbReference type="Pfam" id="PF05282"/>
    </source>
</evidence>
<evidence type="ECO:0000259" key="3">
    <source>
        <dbReference type="Pfam" id="PF20981"/>
    </source>
</evidence>
<dbReference type="Gene3D" id="1.25.40.550">
    <property type="entry name" value="Aar2, C-terminal domain-like"/>
    <property type="match status" value="1"/>
</dbReference>
<protein>
    <recommendedName>
        <fullName evidence="5">AAR2 protein</fullName>
    </recommendedName>
</protein>
<comment type="caution">
    <text evidence="4">The sequence shown here is derived from an EMBL/GenBank/DDBJ whole genome shotgun (WGS) entry which is preliminary data.</text>
</comment>
<name>A0A0F9TY52_9ZZZZ</name>
<dbReference type="Gene3D" id="2.60.34.20">
    <property type="match status" value="1"/>
</dbReference>
<dbReference type="InterPro" id="IPR038514">
    <property type="entry name" value="AAR2_C_sf"/>
</dbReference>